<dbReference type="Proteomes" id="UP000253324">
    <property type="component" value="Unassembled WGS sequence"/>
</dbReference>
<name>A0A368Y9W5_9HYPH</name>
<dbReference type="RefSeq" id="WP_181872648.1">
    <property type="nucleotide sequence ID" value="NZ_QPJM01000060.1"/>
</dbReference>
<evidence type="ECO:0000313" key="2">
    <source>
        <dbReference type="EMBL" id="RCW77061.1"/>
    </source>
</evidence>
<keyword evidence="3" id="KW-1185">Reference proteome</keyword>
<dbReference type="EMBL" id="QPJM01000060">
    <property type="protein sequence ID" value="RCW77061.1"/>
    <property type="molecule type" value="Genomic_DNA"/>
</dbReference>
<organism evidence="2 3">
    <name type="scientific">Phyllobacterium bourgognense</name>
    <dbReference type="NCBI Taxonomy" id="314236"/>
    <lineage>
        <taxon>Bacteria</taxon>
        <taxon>Pseudomonadati</taxon>
        <taxon>Pseudomonadota</taxon>
        <taxon>Alphaproteobacteria</taxon>
        <taxon>Hyphomicrobiales</taxon>
        <taxon>Phyllobacteriaceae</taxon>
        <taxon>Phyllobacterium</taxon>
    </lineage>
</organism>
<evidence type="ECO:0000256" key="1">
    <source>
        <dbReference type="SAM" id="MobiDB-lite"/>
    </source>
</evidence>
<sequence>MKPAKSFVVEIKRNGRRQVVRDQEPLWDPKQLKSAADAIGETQKASPKLTKGK</sequence>
<gene>
    <name evidence="2" type="ORF">C7476_1601</name>
</gene>
<evidence type="ECO:0000313" key="3">
    <source>
        <dbReference type="Proteomes" id="UP000253324"/>
    </source>
</evidence>
<accession>A0A368Y9W5</accession>
<feature type="region of interest" description="Disordered" evidence="1">
    <location>
        <begin position="21"/>
        <end position="53"/>
    </location>
</feature>
<proteinExistence type="predicted"/>
<protein>
    <submittedName>
        <fullName evidence="2">Uncharacterized protein</fullName>
    </submittedName>
</protein>
<dbReference type="AlphaFoldDB" id="A0A368Y9W5"/>
<reference evidence="2 3" key="1">
    <citation type="submission" date="2018-07" db="EMBL/GenBank/DDBJ databases">
        <title>Genomic Encyclopedia of Type Strains, Phase III (KMG-III): the genomes of soil and plant-associated and newly described type strains.</title>
        <authorList>
            <person name="Whitman W."/>
        </authorList>
    </citation>
    <scope>NUCLEOTIDE SEQUENCE [LARGE SCALE GENOMIC DNA]</scope>
    <source>
        <strain evidence="2 3">31-25a</strain>
    </source>
</reference>
<comment type="caution">
    <text evidence="2">The sequence shown here is derived from an EMBL/GenBank/DDBJ whole genome shotgun (WGS) entry which is preliminary data.</text>
</comment>